<evidence type="ECO:0000313" key="1">
    <source>
        <dbReference type="EMBL" id="BBN68666.1"/>
    </source>
</evidence>
<protein>
    <submittedName>
        <fullName evidence="1">Uncharacterized protein</fullName>
    </submittedName>
</protein>
<dbReference type="AlphaFoldDB" id="A0A5H2Y259"/>
<gene>
    <name evidence="1" type="ORF">Prudu_521S000300</name>
</gene>
<reference evidence="1" key="1">
    <citation type="journal article" date="2019" name="Science">
        <title>Mutation of a bHLH transcription factor allowed almond domestication.</title>
        <authorList>
            <person name="Sanchez-Perez R."/>
            <person name="Pavan S."/>
            <person name="Mazzeo R."/>
            <person name="Moldovan C."/>
            <person name="Aiese Cigliano R."/>
            <person name="Del Cueto J."/>
            <person name="Ricciardi F."/>
            <person name="Lotti C."/>
            <person name="Ricciardi L."/>
            <person name="Dicenta F."/>
            <person name="Lopez-Marques R.L."/>
            <person name="Lindberg Moller B."/>
        </authorList>
    </citation>
    <scope>NUCLEOTIDE SEQUENCE</scope>
</reference>
<accession>A0A5H2Y259</accession>
<sequence>MGPLSGVSTDPICGVCCTGVSRGVSYLALRQAPYVALVVPNYVRLDFSVRVRRQPKVETLRNVQFTGETLSKF</sequence>
<name>A0A5H2Y259_PRUDU</name>
<proteinExistence type="predicted"/>
<dbReference type="EMBL" id="AP020858">
    <property type="protein sequence ID" value="BBN68666.1"/>
    <property type="molecule type" value="Genomic_DNA"/>
</dbReference>
<organism evidence="1">
    <name type="scientific">Prunus dulcis</name>
    <name type="common">Almond</name>
    <name type="synonym">Amygdalus dulcis</name>
    <dbReference type="NCBI Taxonomy" id="3755"/>
    <lineage>
        <taxon>Eukaryota</taxon>
        <taxon>Viridiplantae</taxon>
        <taxon>Streptophyta</taxon>
        <taxon>Embryophyta</taxon>
        <taxon>Tracheophyta</taxon>
        <taxon>Spermatophyta</taxon>
        <taxon>Magnoliopsida</taxon>
        <taxon>eudicotyledons</taxon>
        <taxon>Gunneridae</taxon>
        <taxon>Pentapetalae</taxon>
        <taxon>rosids</taxon>
        <taxon>fabids</taxon>
        <taxon>Rosales</taxon>
        <taxon>Rosaceae</taxon>
        <taxon>Amygdaloideae</taxon>
        <taxon>Amygdaleae</taxon>
        <taxon>Prunus</taxon>
    </lineage>
</organism>